<name>A0ABW3RH19_9SPHI</name>
<evidence type="ECO:0000313" key="2">
    <source>
        <dbReference type="Proteomes" id="UP001597205"/>
    </source>
</evidence>
<organism evidence="1 2">
    <name type="scientific">Sphingobacterium daejeonense</name>
    <dbReference type="NCBI Taxonomy" id="371142"/>
    <lineage>
        <taxon>Bacteria</taxon>
        <taxon>Pseudomonadati</taxon>
        <taxon>Bacteroidota</taxon>
        <taxon>Sphingobacteriia</taxon>
        <taxon>Sphingobacteriales</taxon>
        <taxon>Sphingobacteriaceae</taxon>
        <taxon>Sphingobacterium</taxon>
    </lineage>
</organism>
<evidence type="ECO:0008006" key="3">
    <source>
        <dbReference type="Google" id="ProtNLM"/>
    </source>
</evidence>
<dbReference type="Proteomes" id="UP001597205">
    <property type="component" value="Unassembled WGS sequence"/>
</dbReference>
<sequence length="129" mass="14641">MRTTFFLLITLLIGFTSCEKNTDDDRAQDELELRNMFDEITDLANSVPCTDSNDWEFIPYGSKACGGPQGYIAYSKSIDVDKFKDMVEDYSQAEEEFNIKYKIVSDCSVVQAPNGVICKDGKPEFIYDN</sequence>
<protein>
    <recommendedName>
        <fullName evidence="3">Lipoprotein</fullName>
    </recommendedName>
</protein>
<comment type="caution">
    <text evidence="1">The sequence shown here is derived from an EMBL/GenBank/DDBJ whole genome shotgun (WGS) entry which is preliminary data.</text>
</comment>
<proteinExistence type="predicted"/>
<evidence type="ECO:0000313" key="1">
    <source>
        <dbReference type="EMBL" id="MFD1164335.1"/>
    </source>
</evidence>
<dbReference type="EMBL" id="JBHTKY010000001">
    <property type="protein sequence ID" value="MFD1164335.1"/>
    <property type="molecule type" value="Genomic_DNA"/>
</dbReference>
<keyword evidence="2" id="KW-1185">Reference proteome</keyword>
<accession>A0ABW3RH19</accession>
<reference evidence="2" key="1">
    <citation type="journal article" date="2019" name="Int. J. Syst. Evol. Microbiol.">
        <title>The Global Catalogue of Microorganisms (GCM) 10K type strain sequencing project: providing services to taxonomists for standard genome sequencing and annotation.</title>
        <authorList>
            <consortium name="The Broad Institute Genomics Platform"/>
            <consortium name="The Broad Institute Genome Sequencing Center for Infectious Disease"/>
            <person name="Wu L."/>
            <person name="Ma J."/>
        </authorList>
    </citation>
    <scope>NUCLEOTIDE SEQUENCE [LARGE SCALE GENOMIC DNA]</scope>
    <source>
        <strain evidence="2">CCUG 52468</strain>
    </source>
</reference>
<dbReference type="PROSITE" id="PS51257">
    <property type="entry name" value="PROKAR_LIPOPROTEIN"/>
    <property type="match status" value="1"/>
</dbReference>
<dbReference type="RefSeq" id="WP_380894533.1">
    <property type="nucleotide sequence ID" value="NZ_JBHTKY010000001.1"/>
</dbReference>
<gene>
    <name evidence="1" type="ORF">ACFQ2C_01810</name>
</gene>